<dbReference type="Pfam" id="PF12341">
    <property type="entry name" value="Mcl1_mid"/>
    <property type="match status" value="1"/>
</dbReference>
<dbReference type="InterPro" id="IPR048591">
    <property type="entry name" value="WDHD1/CFT4_hel"/>
</dbReference>
<dbReference type="Pfam" id="PF20946">
    <property type="entry name" value="Ctf4_C"/>
    <property type="match status" value="1"/>
</dbReference>
<dbReference type="InterPro" id="IPR036322">
    <property type="entry name" value="WD40_repeat_dom_sf"/>
</dbReference>
<dbReference type="Gene3D" id="2.130.10.10">
    <property type="entry name" value="YVTN repeat-like/Quinoprotein amine dehydrogenase"/>
    <property type="match status" value="2"/>
</dbReference>
<name>A0A9P8LI09_9PEZI</name>
<evidence type="ECO:0000256" key="4">
    <source>
        <dbReference type="ARBA" id="ARBA00023242"/>
    </source>
</evidence>
<evidence type="ECO:0000256" key="3">
    <source>
        <dbReference type="ARBA" id="ARBA00022737"/>
    </source>
</evidence>
<dbReference type="GO" id="GO:0003682">
    <property type="term" value="F:chromatin binding"/>
    <property type="evidence" value="ECO:0007669"/>
    <property type="project" value="TreeGrafter"/>
</dbReference>
<sequence length="852" mass="95399">MTAITQQRLRGRPAHPPGQTYLTYTPDGKRLITAGSNNAIRIYTTGSDGEPINVDDCQELNTAVVATNDFFAAGSEDGTVCVYSLGTNMLDKVLVRCTLPVRDVALSPDGDWAAVASDELVVKVVNTRDMSRVLYLREQSKPVKHLAFHPSGSYLAVSCSDGLVYVYSLSTEDPQLVKKVDGLIRSLETDEEASSRIIWHPDGTALAAPTATRGTLYCGKYAAALIWASLDIQMISRVDWERQRAFASGHMGDITALAWSPNGALLASAGMDRKLLLWETKTQKIIARYEYPSIVSLVWHPTENILSFTNSDGELFIYTDFVPSEHLNLLKKPLQSAPFIHQTNVREPPVITADHLQRNVRARRGTPDSLDDILGPDMMQDDEDDFIVDDDGAGYAEGVNGHGKRSNEHLDAPGGLVYKRRAMNDSWRPRFHPSFQPGSTPWRGNRKYLCLNLIGCVWTVDQDTHNTITVEFYDREYHRDFHFTDPYLYDKACINDYGTLFSCPPLNGAPAMIFYRPHETWTSRADWRTKLPVGEDVTSISLSDSYVVVTTSTNYVRVFTLYGMPFRVYRQKSSPTVTCASWRDYVLTMGNGPVGGDGKTRLLYTIENIKRDEICQNEDIVALPEGGEVKSVFFSDNGDPCIYDSTGVLLILLHWRSPGQARWVPLLNTNLLDRLAGGRKEESYWPVAVAQDKFHCIILKGGEKYPYFPRPLLSEFDFRIPLSPEVVSLSEGTDEPSGTEATKLEESFVRNSVTLALLEDLIAATTATHFQRSDLVRKELEFDKILLQLLAIECREGEERGAKALEIVGQMRDRSGKMIEAAGKVANRYGRNLLEEKIRELGEKRLVGMDEE</sequence>
<evidence type="ECO:0000259" key="9">
    <source>
        <dbReference type="Pfam" id="PF24817"/>
    </source>
</evidence>
<dbReference type="GO" id="GO:0000278">
    <property type="term" value="P:mitotic cell cycle"/>
    <property type="evidence" value="ECO:0007669"/>
    <property type="project" value="TreeGrafter"/>
</dbReference>
<keyword evidence="4" id="KW-0539">Nucleus</keyword>
<keyword evidence="11" id="KW-1185">Reference proteome</keyword>
<dbReference type="PROSITE" id="PS00678">
    <property type="entry name" value="WD_REPEATS_1"/>
    <property type="match status" value="1"/>
</dbReference>
<dbReference type="GO" id="GO:0006281">
    <property type="term" value="P:DNA repair"/>
    <property type="evidence" value="ECO:0007669"/>
    <property type="project" value="TreeGrafter"/>
</dbReference>
<dbReference type="SUPFAM" id="SSF50978">
    <property type="entry name" value="WD40 repeat-like"/>
    <property type="match status" value="1"/>
</dbReference>
<dbReference type="PANTHER" id="PTHR19932">
    <property type="entry name" value="WD REPEAT AND HMG-BOX DNA BINDING PROTEIN"/>
    <property type="match status" value="1"/>
</dbReference>
<organism evidence="10 11">
    <name type="scientific">Trichoglossum hirsutum</name>
    <dbReference type="NCBI Taxonomy" id="265104"/>
    <lineage>
        <taxon>Eukaryota</taxon>
        <taxon>Fungi</taxon>
        <taxon>Dikarya</taxon>
        <taxon>Ascomycota</taxon>
        <taxon>Pezizomycotina</taxon>
        <taxon>Geoglossomycetes</taxon>
        <taxon>Geoglossales</taxon>
        <taxon>Geoglossaceae</taxon>
        <taxon>Trichoglossum</taxon>
    </lineage>
</organism>
<feature type="region of interest" description="Disordered" evidence="6">
    <location>
        <begin position="1"/>
        <end position="23"/>
    </location>
</feature>
<evidence type="ECO:0000259" key="7">
    <source>
        <dbReference type="Pfam" id="PF12341"/>
    </source>
</evidence>
<comment type="subcellular location">
    <subcellularLocation>
        <location evidence="1">Nucleus</location>
    </subcellularLocation>
</comment>
<feature type="repeat" description="WD" evidence="5">
    <location>
        <begin position="136"/>
        <end position="177"/>
    </location>
</feature>
<reference evidence="10" key="1">
    <citation type="submission" date="2021-03" db="EMBL/GenBank/DDBJ databases">
        <title>Comparative genomics and phylogenomic investigation of the class Geoglossomycetes provide insights into ecological specialization and systematics.</title>
        <authorList>
            <person name="Melie T."/>
            <person name="Pirro S."/>
            <person name="Miller A.N."/>
            <person name="Quandt A."/>
        </authorList>
    </citation>
    <scope>NUCLEOTIDE SEQUENCE</scope>
    <source>
        <strain evidence="10">CAQ_001_2017</strain>
    </source>
</reference>
<protein>
    <recommendedName>
        <fullName evidence="12">Minichromosome loss protein Mcl1 middle region domain-containing protein</fullName>
    </recommendedName>
</protein>
<feature type="domain" description="WDHD1 first WD40" evidence="9">
    <location>
        <begin position="12"/>
        <end position="315"/>
    </location>
</feature>
<dbReference type="PANTHER" id="PTHR19932:SF10">
    <property type="entry name" value="WD REPEAT AND HMG-BOX DNA-BINDING PROTEIN 1"/>
    <property type="match status" value="1"/>
</dbReference>
<dbReference type="InterPro" id="IPR015943">
    <property type="entry name" value="WD40/YVTN_repeat-like_dom_sf"/>
</dbReference>
<evidence type="ECO:0000256" key="1">
    <source>
        <dbReference type="ARBA" id="ARBA00004123"/>
    </source>
</evidence>
<evidence type="ECO:0000256" key="6">
    <source>
        <dbReference type="SAM" id="MobiDB-lite"/>
    </source>
</evidence>
<feature type="domain" description="WDHD1/CFT4 helical bundle" evidence="8">
    <location>
        <begin position="743"/>
        <end position="846"/>
    </location>
</feature>
<dbReference type="GO" id="GO:0006261">
    <property type="term" value="P:DNA-templated DNA replication"/>
    <property type="evidence" value="ECO:0007669"/>
    <property type="project" value="TreeGrafter"/>
</dbReference>
<feature type="domain" description="WDHD1/CFT4 second beta-propeller" evidence="7">
    <location>
        <begin position="434"/>
        <end position="722"/>
    </location>
</feature>
<accession>A0A9P8LI09</accession>
<evidence type="ECO:0000259" key="8">
    <source>
        <dbReference type="Pfam" id="PF20946"/>
    </source>
</evidence>
<dbReference type="GO" id="GO:0043596">
    <property type="term" value="C:nuclear replication fork"/>
    <property type="evidence" value="ECO:0007669"/>
    <property type="project" value="TreeGrafter"/>
</dbReference>
<evidence type="ECO:0000256" key="2">
    <source>
        <dbReference type="ARBA" id="ARBA00022574"/>
    </source>
</evidence>
<gene>
    <name evidence="10" type="ORF">GP486_000982</name>
</gene>
<evidence type="ECO:0000313" key="11">
    <source>
        <dbReference type="Proteomes" id="UP000750711"/>
    </source>
</evidence>
<keyword evidence="3" id="KW-0677">Repeat</keyword>
<dbReference type="PROSITE" id="PS50294">
    <property type="entry name" value="WD_REPEATS_REGION"/>
    <property type="match status" value="1"/>
</dbReference>
<dbReference type="InterPro" id="IPR001680">
    <property type="entry name" value="WD40_rpt"/>
</dbReference>
<dbReference type="Pfam" id="PF24817">
    <property type="entry name" value="WD40_WDHD1_1st"/>
    <property type="match status" value="1"/>
</dbReference>
<dbReference type="PROSITE" id="PS50082">
    <property type="entry name" value="WD_REPEATS_2"/>
    <property type="match status" value="2"/>
</dbReference>
<keyword evidence="2 5" id="KW-0853">WD repeat</keyword>
<dbReference type="InterPro" id="IPR022100">
    <property type="entry name" value="WDHD1/CFT4_beta-prop_2nd"/>
</dbReference>
<dbReference type="AlphaFoldDB" id="A0A9P8LI09"/>
<evidence type="ECO:0008006" key="12">
    <source>
        <dbReference type="Google" id="ProtNLM"/>
    </source>
</evidence>
<dbReference type="InterPro" id="IPR057646">
    <property type="entry name" value="WD40_WDHD1_1st"/>
</dbReference>
<evidence type="ECO:0000256" key="5">
    <source>
        <dbReference type="PROSITE-ProRule" id="PRU00221"/>
    </source>
</evidence>
<dbReference type="EMBL" id="JAGHQM010000075">
    <property type="protein sequence ID" value="KAH0565624.1"/>
    <property type="molecule type" value="Genomic_DNA"/>
</dbReference>
<proteinExistence type="predicted"/>
<dbReference type="InterPro" id="IPR019775">
    <property type="entry name" value="WD40_repeat_CS"/>
</dbReference>
<feature type="repeat" description="WD" evidence="5">
    <location>
        <begin position="247"/>
        <end position="288"/>
    </location>
</feature>
<dbReference type="SUPFAM" id="SSF82171">
    <property type="entry name" value="DPP6 N-terminal domain-like"/>
    <property type="match status" value="1"/>
</dbReference>
<dbReference type="SMART" id="SM00320">
    <property type="entry name" value="WD40"/>
    <property type="match status" value="6"/>
</dbReference>
<evidence type="ECO:0000313" key="10">
    <source>
        <dbReference type="EMBL" id="KAH0565624.1"/>
    </source>
</evidence>
<dbReference type="Proteomes" id="UP000750711">
    <property type="component" value="Unassembled WGS sequence"/>
</dbReference>
<comment type="caution">
    <text evidence="10">The sequence shown here is derived from an EMBL/GenBank/DDBJ whole genome shotgun (WGS) entry which is preliminary data.</text>
</comment>